<evidence type="ECO:0000313" key="2">
    <source>
        <dbReference type="Proteomes" id="UP000279330"/>
    </source>
</evidence>
<evidence type="ECO:0000313" key="1">
    <source>
        <dbReference type="EMBL" id="AYB70125.1"/>
    </source>
</evidence>
<dbReference type="GeneID" id="55003690"/>
<reference evidence="1 2" key="1">
    <citation type="submission" date="2018-08" db="EMBL/GenBank/DDBJ databases">
        <authorList>
            <person name="Miller G.E."/>
            <person name="Abrahams R."/>
            <person name="Bazan D.C."/>
            <person name="Beglau B.C."/>
            <person name="Blaylock E.C."/>
            <person name="Choi J.D."/>
            <person name="Grewal S.K."/>
            <person name="Hernandez E.V."/>
            <person name="Kim D.J."/>
            <person name="Kim K."/>
            <person name="Lee Y."/>
            <person name="Linde M.K."/>
            <person name="Lopez M.B."/>
            <person name="Pangalila E."/>
            <person name="Parker M.A."/>
            <person name="Specht R.C."/>
            <person name="Teng M.C."/>
            <person name="Toledo B."/>
            <person name="Tran S."/>
            <person name="Yu H."/>
            <person name="Kalaj N."/>
            <person name="Muthiah A.S."/>
            <person name="Dean N.S."/>
            <person name="Diaz A."/>
            <person name="Garlena R.A."/>
            <person name="Russell D.A."/>
            <person name="Pope W.H."/>
            <person name="Jacobs-Sera D."/>
            <person name="Hatfull G.F."/>
        </authorList>
    </citation>
    <scope>NUCLEOTIDE SEQUENCE [LARGE SCALE GENOMIC DNA]</scope>
</reference>
<proteinExistence type="predicted"/>
<accession>A0A385UGJ5</accession>
<dbReference type="Proteomes" id="UP000279330">
    <property type="component" value="Segment"/>
</dbReference>
<keyword evidence="2" id="KW-1185">Reference proteome</keyword>
<dbReference type="EMBL" id="MH727556">
    <property type="protein sequence ID" value="AYB70125.1"/>
    <property type="molecule type" value="Genomic_DNA"/>
</dbReference>
<gene>
    <name evidence="1" type="primary">15</name>
    <name evidence="1" type="ORF">SEA_ONEIAGILLIAN_15</name>
</gene>
<dbReference type="RefSeq" id="YP_009812621.1">
    <property type="nucleotide sequence ID" value="NC_048068.1"/>
</dbReference>
<protein>
    <submittedName>
        <fullName evidence="1">Uncharacterized protein</fullName>
    </submittedName>
</protein>
<sequence length="109" mass="11937">MIINPELAEHKAICHPSLWRALPSGPPSWEGGAHPRHYLRLRDQDIAELVATGGFSVPDDEVPDAVRAWRKTQETALKIVEGGLVSADEIVHIGEYGPEAIIPLEATRV</sequence>
<name>A0A385UGJ5_9CAUD</name>
<organism evidence="1 2">
    <name type="scientific">Microbacterium phage OneinaGillian</name>
    <dbReference type="NCBI Taxonomy" id="2301604"/>
    <lineage>
        <taxon>Viruses</taxon>
        <taxon>Duplodnaviria</taxon>
        <taxon>Heunggongvirae</taxon>
        <taxon>Uroviricota</taxon>
        <taxon>Caudoviricetes</taxon>
        <taxon>Gillianvirus</taxon>
        <taxon>Gillianvirus oneinagillian</taxon>
    </lineage>
</organism>
<dbReference type="KEGG" id="vg:55003690"/>